<protein>
    <submittedName>
        <fullName evidence="1">Uncharacterized protein</fullName>
    </submittedName>
</protein>
<dbReference type="PATRIC" id="fig|1126833.4.peg.5313"/>
<proteinExistence type="predicted"/>
<dbReference type="AlphaFoldDB" id="A0A0D5NP70"/>
<keyword evidence="2" id="KW-1185">Reference proteome</keyword>
<evidence type="ECO:0000313" key="2">
    <source>
        <dbReference type="Proteomes" id="UP000032633"/>
    </source>
</evidence>
<evidence type="ECO:0000313" key="1">
    <source>
        <dbReference type="EMBL" id="AJY77076.1"/>
    </source>
</evidence>
<organism evidence="1 2">
    <name type="scientific">Paenibacillus beijingensis</name>
    <dbReference type="NCBI Taxonomy" id="1126833"/>
    <lineage>
        <taxon>Bacteria</taxon>
        <taxon>Bacillati</taxon>
        <taxon>Bacillota</taxon>
        <taxon>Bacilli</taxon>
        <taxon>Bacillales</taxon>
        <taxon>Paenibacillaceae</taxon>
        <taxon>Paenibacillus</taxon>
    </lineage>
</organism>
<sequence length="195" mass="21815">MNKFVKKTRISGNLNVTGPVLAKTAAVMLPLYKELAKSRLFASKWCQAVREADLGTIQKLFRSKVPSARIESLSTNGIGFFVDLSFPKPLEYYTNATTIPPGTVQFTYSSSVIRRLSASVLPFYRGLSSSPLYAKSVANAVRLGDKRKLNLLIRLYVKSTFLIAVETGPSGFSLAFKYPAERYVYMNEFFHESLF</sequence>
<gene>
    <name evidence="1" type="ORF">VN24_24155</name>
</gene>
<dbReference type="HOGENOM" id="CLU_120450_0_0_9"/>
<dbReference type="KEGG" id="pbj:VN24_24155"/>
<name>A0A0D5NP70_9BACL</name>
<accession>A0A0D5NP70</accession>
<dbReference type="Proteomes" id="UP000032633">
    <property type="component" value="Chromosome"/>
</dbReference>
<reference evidence="2" key="2">
    <citation type="submission" date="2015-03" db="EMBL/GenBank/DDBJ databases">
        <title>Genome sequence of Paenibacillus beijingensis strain DSM 24997T.</title>
        <authorList>
            <person name="Kwak Y."/>
            <person name="Shin J.-H."/>
        </authorList>
    </citation>
    <scope>NUCLEOTIDE SEQUENCE [LARGE SCALE GENOMIC DNA]</scope>
    <source>
        <strain evidence="2">DSM 24997</strain>
    </source>
</reference>
<dbReference type="EMBL" id="CP011058">
    <property type="protein sequence ID" value="AJY77076.1"/>
    <property type="molecule type" value="Genomic_DNA"/>
</dbReference>
<reference evidence="1 2" key="1">
    <citation type="journal article" date="2015" name="J. Biotechnol.">
        <title>Complete genome sequence of Paenibacillus beijingensis 7188(T) (=DSM 24997(T)), a novel rhizobacterium from jujube garden soil.</title>
        <authorList>
            <person name="Kwak Y."/>
            <person name="Shin J.H."/>
        </authorList>
    </citation>
    <scope>NUCLEOTIDE SEQUENCE [LARGE SCALE GENOMIC DNA]</scope>
    <source>
        <strain evidence="1 2">DSM 24997</strain>
    </source>
</reference>